<dbReference type="PROSITE" id="PS51318">
    <property type="entry name" value="TAT"/>
    <property type="match status" value="1"/>
</dbReference>
<dbReference type="GO" id="GO:0016787">
    <property type="term" value="F:hydrolase activity"/>
    <property type="evidence" value="ECO:0007669"/>
    <property type="project" value="UniProtKB-KW"/>
</dbReference>
<dbReference type="RefSeq" id="WP_145890776.1">
    <property type="nucleotide sequence ID" value="NZ_VOBQ01000002.1"/>
</dbReference>
<dbReference type="Proteomes" id="UP000318199">
    <property type="component" value="Unassembled WGS sequence"/>
</dbReference>
<organism evidence="3 4">
    <name type="scientific">Caenimonas sedimenti</name>
    <dbReference type="NCBI Taxonomy" id="2596921"/>
    <lineage>
        <taxon>Bacteria</taxon>
        <taxon>Pseudomonadati</taxon>
        <taxon>Pseudomonadota</taxon>
        <taxon>Betaproteobacteria</taxon>
        <taxon>Burkholderiales</taxon>
        <taxon>Comamonadaceae</taxon>
        <taxon>Caenimonas</taxon>
    </lineage>
</organism>
<gene>
    <name evidence="3" type="ORF">FN976_02940</name>
</gene>
<accession>A0A562ZXZ7</accession>
<dbReference type="InterPro" id="IPR049492">
    <property type="entry name" value="BD-FAE-like_dom"/>
</dbReference>
<reference evidence="3 4" key="1">
    <citation type="submission" date="2019-07" db="EMBL/GenBank/DDBJ databases">
        <title>Caenimonas sedimenti sp. nov., isolated from activated sludge.</title>
        <authorList>
            <person name="Xu J."/>
        </authorList>
    </citation>
    <scope>NUCLEOTIDE SEQUENCE [LARGE SCALE GENOMIC DNA]</scope>
    <source>
        <strain evidence="3 4">HX-9-20</strain>
    </source>
</reference>
<dbReference type="InterPro" id="IPR029058">
    <property type="entry name" value="AB_hydrolase_fold"/>
</dbReference>
<dbReference type="Pfam" id="PF20434">
    <property type="entry name" value="BD-FAE"/>
    <property type="match status" value="1"/>
</dbReference>
<dbReference type="InterPro" id="IPR050300">
    <property type="entry name" value="GDXG_lipolytic_enzyme"/>
</dbReference>
<keyword evidence="4" id="KW-1185">Reference proteome</keyword>
<dbReference type="EMBL" id="VOBQ01000002">
    <property type="protein sequence ID" value="TWO73208.1"/>
    <property type="molecule type" value="Genomic_DNA"/>
</dbReference>
<name>A0A562ZXZ7_9BURK</name>
<sequence>MPASPPTLARRAFLCAAGALGLAGCSGVSVLNALAGSGHRRQEGVAYGADPRQRLDVYLPDTVVAATPLVVFFYGGSWSSGERADYGFVGESLASGGVAVAVADYRLSPAVRWQQILADCAAATRWAFDQAPALGLNRRNLYLMGHSAGGYNAAMLALDARWLSAAGLAPAQLAGWVGLAGPYDFLPIVNPEARVAFDWPHTPPDSQPIAHAGGRRSRALLLAPTEDTVVNPVRSTQGLARRLEAAGTPVRHRLLDGVGHGTIVGALAPPLRRLAPVRDEVLAFLRNEPPPA</sequence>
<feature type="domain" description="BD-FAE-like" evidence="2">
    <location>
        <begin position="55"/>
        <end position="161"/>
    </location>
</feature>
<dbReference type="PANTHER" id="PTHR48081:SF9">
    <property type="entry name" value="CARBOXYLESTERASE"/>
    <property type="match status" value="1"/>
</dbReference>
<dbReference type="PANTHER" id="PTHR48081">
    <property type="entry name" value="AB HYDROLASE SUPERFAMILY PROTEIN C4A8.06C"/>
    <property type="match status" value="1"/>
</dbReference>
<protein>
    <submittedName>
        <fullName evidence="3">Alpha/beta hydrolase</fullName>
    </submittedName>
</protein>
<evidence type="ECO:0000313" key="3">
    <source>
        <dbReference type="EMBL" id="TWO73208.1"/>
    </source>
</evidence>
<dbReference type="InterPro" id="IPR006311">
    <property type="entry name" value="TAT_signal"/>
</dbReference>
<proteinExistence type="predicted"/>
<evidence type="ECO:0000259" key="2">
    <source>
        <dbReference type="Pfam" id="PF20434"/>
    </source>
</evidence>
<comment type="caution">
    <text evidence="3">The sequence shown here is derived from an EMBL/GenBank/DDBJ whole genome shotgun (WGS) entry which is preliminary data.</text>
</comment>
<dbReference type="Gene3D" id="3.40.50.1820">
    <property type="entry name" value="alpha/beta hydrolase"/>
    <property type="match status" value="1"/>
</dbReference>
<dbReference type="AlphaFoldDB" id="A0A562ZXZ7"/>
<evidence type="ECO:0000256" key="1">
    <source>
        <dbReference type="ARBA" id="ARBA00022801"/>
    </source>
</evidence>
<dbReference type="SUPFAM" id="SSF53474">
    <property type="entry name" value="alpha/beta-Hydrolases"/>
    <property type="match status" value="1"/>
</dbReference>
<keyword evidence="1 3" id="KW-0378">Hydrolase</keyword>
<evidence type="ECO:0000313" key="4">
    <source>
        <dbReference type="Proteomes" id="UP000318199"/>
    </source>
</evidence>
<dbReference type="OrthoDB" id="9771666at2"/>